<protein>
    <recommendedName>
        <fullName evidence="4">CHAT domain-containing protein</fullName>
    </recommendedName>
</protein>
<organism evidence="2 3">
    <name type="scientific">Desulfopila aestuarii DSM 18488</name>
    <dbReference type="NCBI Taxonomy" id="1121416"/>
    <lineage>
        <taxon>Bacteria</taxon>
        <taxon>Pseudomonadati</taxon>
        <taxon>Thermodesulfobacteriota</taxon>
        <taxon>Desulfobulbia</taxon>
        <taxon>Desulfobulbales</taxon>
        <taxon>Desulfocapsaceae</taxon>
        <taxon>Desulfopila</taxon>
    </lineage>
</organism>
<evidence type="ECO:0000256" key="1">
    <source>
        <dbReference type="SAM" id="SignalP"/>
    </source>
</evidence>
<gene>
    <name evidence="2" type="ORF">SAMN02745220_02322</name>
</gene>
<dbReference type="OrthoDB" id="5429425at2"/>
<reference evidence="2 3" key="1">
    <citation type="submission" date="2016-12" db="EMBL/GenBank/DDBJ databases">
        <authorList>
            <person name="Song W.-J."/>
            <person name="Kurnit D.M."/>
        </authorList>
    </citation>
    <scope>NUCLEOTIDE SEQUENCE [LARGE SCALE GENOMIC DNA]</scope>
    <source>
        <strain evidence="2 3">DSM 18488</strain>
    </source>
</reference>
<proteinExistence type="predicted"/>
<evidence type="ECO:0008006" key="4">
    <source>
        <dbReference type="Google" id="ProtNLM"/>
    </source>
</evidence>
<dbReference type="EMBL" id="FRFE01000010">
    <property type="protein sequence ID" value="SHO48480.1"/>
    <property type="molecule type" value="Genomic_DNA"/>
</dbReference>
<dbReference type="STRING" id="1121416.SAMN02745220_02322"/>
<evidence type="ECO:0000313" key="2">
    <source>
        <dbReference type="EMBL" id="SHO48480.1"/>
    </source>
</evidence>
<dbReference type="RefSeq" id="WP_073613620.1">
    <property type="nucleotide sequence ID" value="NZ_FRFE01000010.1"/>
</dbReference>
<keyword evidence="1" id="KW-0732">Signal</keyword>
<name>A0A1M7Y785_9BACT</name>
<dbReference type="Proteomes" id="UP000184603">
    <property type="component" value="Unassembled WGS sequence"/>
</dbReference>
<keyword evidence="3" id="KW-1185">Reference proteome</keyword>
<feature type="signal peptide" evidence="1">
    <location>
        <begin position="1"/>
        <end position="26"/>
    </location>
</feature>
<dbReference type="AlphaFoldDB" id="A0A1M7Y785"/>
<sequence length="809" mass="89253">MFFHTTRCFMPFLLAFALLIGAPAHASQLSKAAANRTLESLKNLKTISSAEIASYTPKINALDYTSSRAIRALLQLPAISPADLPAIFSLPELFDISFSAIPLLEYYVGLPGATLSGARLLLTEIKDVSFVYEQVLAPLPNLKNTTADGAIRVIRRLKMIDTTDEAGQWATRALLSIETIDEDTVLKSVDLITPLTPAQKRAAEKCFATPKVRPAILPALLGQLSILAEIEAINLSGLLAGSKINGPEIGYWLNNYFTLPDTSRESAYPDFSIADKNILLTGLGEAAPAIAEQLNNLHAVTDNFGQEISGGRLAKMSPAGLQQLFHRLDPTTRNRFGSSMQQALAGGDRAKAIALLRLATQAARRQLARDLTCENLYVLLAHGSELFDSSFRDILVPEMVAKLSTEYNNNLLSFLGVIDPDSLMVSDFLTHLAWKGSLTTFFPQEAAAQQEVLKLLAKSALGNEKSLLFFAATFIDLLKTLQPQARTTLLELLLQATNDKSGRFARQVQVILQEYLDHHPQLLSAVDSQSISAMLDREGWVDIAPYVTTPFAEWLSDGKLCSLSVFQNDDDGSISYREHGSYLFRHGYRPAFSNEYEPGPIDKGLQTQLITVLQKLQHSNSGNLAALFQLAARTPVVIVWQKRIGKIDLNHFVYIYHGKTAQENLLKTFLTKGHELFAQRGHSYWRGEQLLLPLDRLIERKEITPDLLSGLPRFISIGSCGGIRAYGELISRFGNRLDILATVGTGTSTINTPYNTRMLEIVAEQHKLHQDLTWKKLAQLTNGIFAADTGDEYIRPGSLPAILYKMSAR</sequence>
<accession>A0A1M7Y785</accession>
<evidence type="ECO:0000313" key="3">
    <source>
        <dbReference type="Proteomes" id="UP000184603"/>
    </source>
</evidence>
<feature type="chain" id="PRO_5013201239" description="CHAT domain-containing protein" evidence="1">
    <location>
        <begin position="27"/>
        <end position="809"/>
    </location>
</feature>